<dbReference type="Pfam" id="PF00126">
    <property type="entry name" value="HTH_1"/>
    <property type="match status" value="1"/>
</dbReference>
<dbReference type="RefSeq" id="WP_161019013.1">
    <property type="nucleotide sequence ID" value="NZ_WWCP01000006.1"/>
</dbReference>
<dbReference type="Proteomes" id="UP000474565">
    <property type="component" value="Unassembled WGS sequence"/>
</dbReference>
<dbReference type="Gene3D" id="3.40.190.10">
    <property type="entry name" value="Periplasmic binding protein-like II"/>
    <property type="match status" value="2"/>
</dbReference>
<dbReference type="InterPro" id="IPR050389">
    <property type="entry name" value="LysR-type_TF"/>
</dbReference>
<dbReference type="PANTHER" id="PTHR30118:SF15">
    <property type="entry name" value="TRANSCRIPTIONAL REGULATORY PROTEIN"/>
    <property type="match status" value="1"/>
</dbReference>
<feature type="domain" description="HTH lysR-type" evidence="5">
    <location>
        <begin position="6"/>
        <end position="63"/>
    </location>
</feature>
<dbReference type="CDD" id="cd08459">
    <property type="entry name" value="PBP2_DntR_NahR_LinR_like"/>
    <property type="match status" value="1"/>
</dbReference>
<keyword evidence="4" id="KW-0804">Transcription</keyword>
<evidence type="ECO:0000313" key="6">
    <source>
        <dbReference type="EMBL" id="MYM81896.1"/>
    </source>
</evidence>
<dbReference type="GO" id="GO:0003677">
    <property type="term" value="F:DNA binding"/>
    <property type="evidence" value="ECO:0007669"/>
    <property type="project" value="UniProtKB-KW"/>
</dbReference>
<dbReference type="InterPro" id="IPR000847">
    <property type="entry name" value="LysR_HTH_N"/>
</dbReference>
<dbReference type="GO" id="GO:0003700">
    <property type="term" value="F:DNA-binding transcription factor activity"/>
    <property type="evidence" value="ECO:0007669"/>
    <property type="project" value="InterPro"/>
</dbReference>
<reference evidence="6 7" key="1">
    <citation type="submission" date="2019-12" db="EMBL/GenBank/DDBJ databases">
        <title>Novel species isolated from a subtropical stream in China.</title>
        <authorList>
            <person name="Lu H."/>
        </authorList>
    </citation>
    <scope>NUCLEOTIDE SEQUENCE [LARGE SCALE GENOMIC DNA]</scope>
    <source>
        <strain evidence="6 7">FT50W</strain>
    </source>
</reference>
<name>A0A6L8MJ95_9BURK</name>
<dbReference type="SUPFAM" id="SSF53850">
    <property type="entry name" value="Periplasmic binding protein-like II"/>
    <property type="match status" value="1"/>
</dbReference>
<dbReference type="PANTHER" id="PTHR30118">
    <property type="entry name" value="HTH-TYPE TRANSCRIPTIONAL REGULATOR LEUO-RELATED"/>
    <property type="match status" value="1"/>
</dbReference>
<dbReference type="InterPro" id="IPR005119">
    <property type="entry name" value="LysR_subst-bd"/>
</dbReference>
<sequence length="309" mass="34761">MELKDVDLNLLLVFHQLLMERRVSIVAEKLGLSQPAVSNALKRLRLLLGDELFQRTSKGMEPTPYANQLAEPIAYALSTIHSSLNDKHSFDPLTSNRKFTLGVTDIGEIYFLPKLMDVLTKVAPRVTVSSVRNTAVNLRDEMEAGHVDLAIGLLPQLKAGFFQRRLFHQRYVCMFRAGHALDKPAITLDEFCAADHVVVVAAGTGHADMDATIERKGIKRKVKLTVPHYVAVGHIISTTDMITSVPERFAHACVEPFKLRYVEHPVVKTPININVFWHAKYHRDPGNQWLRSLIFDHFSDQATPPNESP</sequence>
<evidence type="ECO:0000313" key="7">
    <source>
        <dbReference type="Proteomes" id="UP000474565"/>
    </source>
</evidence>
<dbReference type="Pfam" id="PF03466">
    <property type="entry name" value="LysR_substrate"/>
    <property type="match status" value="1"/>
</dbReference>
<proteinExistence type="inferred from homology"/>
<gene>
    <name evidence="6" type="ORF">GTP44_07975</name>
</gene>
<evidence type="ECO:0000256" key="4">
    <source>
        <dbReference type="ARBA" id="ARBA00023163"/>
    </source>
</evidence>
<keyword evidence="3" id="KW-0238">DNA-binding</keyword>
<dbReference type="PRINTS" id="PR00039">
    <property type="entry name" value="HTHLYSR"/>
</dbReference>
<dbReference type="AlphaFoldDB" id="A0A6L8MJ95"/>
<evidence type="ECO:0000259" key="5">
    <source>
        <dbReference type="PROSITE" id="PS50931"/>
    </source>
</evidence>
<comment type="caution">
    <text evidence="6">The sequence shown here is derived from an EMBL/GenBank/DDBJ whole genome shotgun (WGS) entry which is preliminary data.</text>
</comment>
<protein>
    <submittedName>
        <fullName evidence="6">LysR family transcriptional regulator</fullName>
    </submittedName>
</protein>
<dbReference type="InterPro" id="IPR036390">
    <property type="entry name" value="WH_DNA-bd_sf"/>
</dbReference>
<organism evidence="6 7">
    <name type="scientific">Duganella lactea</name>
    <dbReference type="NCBI Taxonomy" id="2692173"/>
    <lineage>
        <taxon>Bacteria</taxon>
        <taxon>Pseudomonadati</taxon>
        <taxon>Pseudomonadota</taxon>
        <taxon>Betaproteobacteria</taxon>
        <taxon>Burkholderiales</taxon>
        <taxon>Oxalobacteraceae</taxon>
        <taxon>Telluria group</taxon>
        <taxon>Duganella</taxon>
    </lineage>
</organism>
<dbReference type="Gene3D" id="1.10.10.10">
    <property type="entry name" value="Winged helix-like DNA-binding domain superfamily/Winged helix DNA-binding domain"/>
    <property type="match status" value="1"/>
</dbReference>
<evidence type="ECO:0000256" key="3">
    <source>
        <dbReference type="ARBA" id="ARBA00023125"/>
    </source>
</evidence>
<dbReference type="InterPro" id="IPR036388">
    <property type="entry name" value="WH-like_DNA-bd_sf"/>
</dbReference>
<dbReference type="SUPFAM" id="SSF46785">
    <property type="entry name" value="Winged helix' DNA-binding domain"/>
    <property type="match status" value="1"/>
</dbReference>
<keyword evidence="2" id="KW-0805">Transcription regulation</keyword>
<dbReference type="PROSITE" id="PS50931">
    <property type="entry name" value="HTH_LYSR"/>
    <property type="match status" value="1"/>
</dbReference>
<accession>A0A6L8MJ95</accession>
<comment type="similarity">
    <text evidence="1">Belongs to the LysR transcriptional regulatory family.</text>
</comment>
<evidence type="ECO:0000256" key="2">
    <source>
        <dbReference type="ARBA" id="ARBA00023015"/>
    </source>
</evidence>
<evidence type="ECO:0000256" key="1">
    <source>
        <dbReference type="ARBA" id="ARBA00009437"/>
    </source>
</evidence>
<dbReference type="EMBL" id="WWCP01000006">
    <property type="protein sequence ID" value="MYM81896.1"/>
    <property type="molecule type" value="Genomic_DNA"/>
</dbReference>